<proteinExistence type="predicted"/>
<dbReference type="InterPro" id="IPR004680">
    <property type="entry name" value="Cit_transptr-like_dom"/>
</dbReference>
<keyword evidence="2" id="KW-0813">Transport</keyword>
<feature type="non-terminal residue" evidence="9">
    <location>
        <position position="1"/>
    </location>
</feature>
<evidence type="ECO:0000256" key="4">
    <source>
        <dbReference type="ARBA" id="ARBA00022737"/>
    </source>
</evidence>
<dbReference type="InterPro" id="IPR051679">
    <property type="entry name" value="DASS-Related_Transporters"/>
</dbReference>
<evidence type="ECO:0000256" key="6">
    <source>
        <dbReference type="ARBA" id="ARBA00023136"/>
    </source>
</evidence>
<feature type="transmembrane region" description="Helical" evidence="7">
    <location>
        <begin position="217"/>
        <end position="236"/>
    </location>
</feature>
<feature type="transmembrane region" description="Helical" evidence="7">
    <location>
        <begin position="242"/>
        <end position="267"/>
    </location>
</feature>
<keyword evidence="6 7" id="KW-0472">Membrane</keyword>
<dbReference type="PANTHER" id="PTHR43652">
    <property type="entry name" value="BASIC AMINO ACID ANTIPORTER YFCC-RELATED"/>
    <property type="match status" value="1"/>
</dbReference>
<gene>
    <name evidence="9" type="ORF">METZ01_LOCUS375395</name>
</gene>
<name>A0A382TM46_9ZZZZ</name>
<dbReference type="InterPro" id="IPR036721">
    <property type="entry name" value="RCK_C_sf"/>
</dbReference>
<evidence type="ECO:0000256" key="2">
    <source>
        <dbReference type="ARBA" id="ARBA00022448"/>
    </source>
</evidence>
<dbReference type="GO" id="GO:0005886">
    <property type="term" value="C:plasma membrane"/>
    <property type="evidence" value="ECO:0007669"/>
    <property type="project" value="TreeGrafter"/>
</dbReference>
<evidence type="ECO:0000256" key="5">
    <source>
        <dbReference type="ARBA" id="ARBA00022989"/>
    </source>
</evidence>
<organism evidence="9">
    <name type="scientific">marine metagenome</name>
    <dbReference type="NCBI Taxonomy" id="408172"/>
    <lineage>
        <taxon>unclassified sequences</taxon>
        <taxon>metagenomes</taxon>
        <taxon>ecological metagenomes</taxon>
    </lineage>
</organism>
<feature type="domain" description="RCK C-terminal" evidence="8">
    <location>
        <begin position="9"/>
        <end position="94"/>
    </location>
</feature>
<feature type="transmembrane region" description="Helical" evidence="7">
    <location>
        <begin position="194"/>
        <end position="210"/>
    </location>
</feature>
<feature type="transmembrane region" description="Helical" evidence="7">
    <location>
        <begin position="279"/>
        <end position="299"/>
    </location>
</feature>
<accession>A0A382TM46</accession>
<dbReference type="GO" id="GO:0008324">
    <property type="term" value="F:monoatomic cation transmembrane transporter activity"/>
    <property type="evidence" value="ECO:0007669"/>
    <property type="project" value="InterPro"/>
</dbReference>
<comment type="subcellular location">
    <subcellularLocation>
        <location evidence="1">Membrane</location>
        <topology evidence="1">Multi-pass membrane protein</topology>
    </subcellularLocation>
</comment>
<dbReference type="SUPFAM" id="SSF116726">
    <property type="entry name" value="TrkA C-terminal domain-like"/>
    <property type="match status" value="1"/>
</dbReference>
<dbReference type="GO" id="GO:0006813">
    <property type="term" value="P:potassium ion transport"/>
    <property type="evidence" value="ECO:0007669"/>
    <property type="project" value="InterPro"/>
</dbReference>
<dbReference type="Gene3D" id="3.30.70.1450">
    <property type="entry name" value="Regulator of K+ conductance, C-terminal domain"/>
    <property type="match status" value="1"/>
</dbReference>
<keyword evidence="4" id="KW-0677">Repeat</keyword>
<evidence type="ECO:0000256" key="1">
    <source>
        <dbReference type="ARBA" id="ARBA00004141"/>
    </source>
</evidence>
<sequence>LRLTKKMRARIDQLKDEDTTYKEVLITPDSALVKRDRTYFRRRTSNSLILMAVARQGQPIRKRLGDVIFRVGDVLLIQGNIDNLDDNISSLNLVPLAQREVQVGIFSRVSLSLLIFGGAIGFSMAGLLPTTLAFVGAILLYVFTGILPIRELYQQVDWPIIVLLGAMIPVSAALQTTGSTQLIAEFMVNMTGSLPSWSILAIIMIITMCLSDIINNAATALIMAPIAVGIAVSMGVSADPFLMTVAVGASCAFLTPIGHQCNALILGPGGYRFSDYWRMGLPLELLIVIVGTPLILHFWP</sequence>
<dbReference type="PANTHER" id="PTHR43652:SF2">
    <property type="entry name" value="BASIC AMINO ACID ANTIPORTER YFCC-RELATED"/>
    <property type="match status" value="1"/>
</dbReference>
<keyword evidence="3 7" id="KW-0812">Transmembrane</keyword>
<feature type="non-terminal residue" evidence="9">
    <location>
        <position position="300"/>
    </location>
</feature>
<feature type="transmembrane region" description="Helical" evidence="7">
    <location>
        <begin position="156"/>
        <end position="174"/>
    </location>
</feature>
<reference evidence="9" key="1">
    <citation type="submission" date="2018-05" db="EMBL/GenBank/DDBJ databases">
        <authorList>
            <person name="Lanie J.A."/>
            <person name="Ng W.-L."/>
            <person name="Kazmierczak K.M."/>
            <person name="Andrzejewski T.M."/>
            <person name="Davidsen T.M."/>
            <person name="Wayne K.J."/>
            <person name="Tettelin H."/>
            <person name="Glass J.I."/>
            <person name="Rusch D."/>
            <person name="Podicherti R."/>
            <person name="Tsui H.-C.T."/>
            <person name="Winkler M.E."/>
        </authorList>
    </citation>
    <scope>NUCLEOTIDE SEQUENCE</scope>
</reference>
<dbReference type="PROSITE" id="PS51202">
    <property type="entry name" value="RCK_C"/>
    <property type="match status" value="1"/>
</dbReference>
<feature type="transmembrane region" description="Helical" evidence="7">
    <location>
        <begin position="131"/>
        <end position="149"/>
    </location>
</feature>
<protein>
    <recommendedName>
        <fullName evidence="8">RCK C-terminal domain-containing protein</fullName>
    </recommendedName>
</protein>
<dbReference type="AlphaFoldDB" id="A0A382TM46"/>
<evidence type="ECO:0000256" key="3">
    <source>
        <dbReference type="ARBA" id="ARBA00022692"/>
    </source>
</evidence>
<keyword evidence="5 7" id="KW-1133">Transmembrane helix</keyword>
<dbReference type="Pfam" id="PF03600">
    <property type="entry name" value="CitMHS"/>
    <property type="match status" value="1"/>
</dbReference>
<evidence type="ECO:0000259" key="8">
    <source>
        <dbReference type="PROSITE" id="PS51202"/>
    </source>
</evidence>
<dbReference type="EMBL" id="UINC01137291">
    <property type="protein sequence ID" value="SVD22541.1"/>
    <property type="molecule type" value="Genomic_DNA"/>
</dbReference>
<evidence type="ECO:0000256" key="7">
    <source>
        <dbReference type="SAM" id="Phobius"/>
    </source>
</evidence>
<dbReference type="InterPro" id="IPR006037">
    <property type="entry name" value="RCK_C"/>
</dbReference>
<evidence type="ECO:0000313" key="9">
    <source>
        <dbReference type="EMBL" id="SVD22541.1"/>
    </source>
</evidence>
<feature type="transmembrane region" description="Helical" evidence="7">
    <location>
        <begin position="105"/>
        <end position="125"/>
    </location>
</feature>